<keyword evidence="5 9" id="KW-0560">Oxidoreductase</keyword>
<dbReference type="STRING" id="145388.A0A0D2NKM0"/>
<evidence type="ECO:0000256" key="6">
    <source>
        <dbReference type="ARBA" id="ARBA00023004"/>
    </source>
</evidence>
<dbReference type="InterPro" id="IPR017972">
    <property type="entry name" value="Cyt_P450_CS"/>
</dbReference>
<dbReference type="EC" id="1.14.-.-" evidence="10"/>
<dbReference type="KEGG" id="mng:MNEG_2625"/>
<evidence type="ECO:0000313" key="11">
    <source>
        <dbReference type="Proteomes" id="UP000054498"/>
    </source>
</evidence>
<dbReference type="Proteomes" id="UP000054498">
    <property type="component" value="Unassembled WGS sequence"/>
</dbReference>
<keyword evidence="7 9" id="KW-0503">Monooxygenase</keyword>
<sequence>MADPRTAATMADGALRRTQRRLMQPAFSNDALNGYVPIMGRIVEESLAALAAGGPFELRSEVRTTTVDLANSLLVGLTGLDSAAKRELQAVMDDFFSGTQALELSEDPNSVFGRGLAAKKRLFEMLQPALVEQRDALLAEGHIRSDGNTKPRKSVLGCMMDARIAMGDADALHDLDVLTYQCIGMLMAGVDTSGSSFTTLLVALTQMPEVVERLREEQQKVIQTHGPGLTRAALDAMKYCDAVVKEVQYIQPAGAANLRVALKDLEIGGCSIPAGAMIVVHWHAAHMLEDAEFFGRQTVPLPRAGRPAVLDKDYLSQVFRPERWLAGGVGGRKPTMLTFHYGPHTCLGTTLYMLEAKALLAALVRGYDLELLADPATIPWTYAPLSLPDRAVPLMARLAARA</sequence>
<evidence type="ECO:0000256" key="1">
    <source>
        <dbReference type="ARBA" id="ARBA00001971"/>
    </source>
</evidence>
<name>A0A0D2NKM0_9CHLO</name>
<keyword evidence="4 8" id="KW-0479">Metal-binding</keyword>
<dbReference type="GO" id="GO:0020037">
    <property type="term" value="F:heme binding"/>
    <property type="evidence" value="ECO:0007669"/>
    <property type="project" value="InterPro"/>
</dbReference>
<dbReference type="PRINTS" id="PR00385">
    <property type="entry name" value="P450"/>
</dbReference>
<proteinExistence type="inferred from homology"/>
<evidence type="ECO:0000256" key="4">
    <source>
        <dbReference type="ARBA" id="ARBA00022723"/>
    </source>
</evidence>
<dbReference type="RefSeq" id="XP_013904355.1">
    <property type="nucleotide sequence ID" value="XM_014048901.1"/>
</dbReference>
<evidence type="ECO:0000256" key="5">
    <source>
        <dbReference type="ARBA" id="ARBA00023002"/>
    </source>
</evidence>
<evidence type="ECO:0000313" key="10">
    <source>
        <dbReference type="EMBL" id="KIZ05336.1"/>
    </source>
</evidence>
<dbReference type="GO" id="GO:0016125">
    <property type="term" value="P:sterol metabolic process"/>
    <property type="evidence" value="ECO:0007669"/>
    <property type="project" value="TreeGrafter"/>
</dbReference>
<evidence type="ECO:0000256" key="2">
    <source>
        <dbReference type="ARBA" id="ARBA00010617"/>
    </source>
</evidence>
<evidence type="ECO:0000256" key="7">
    <source>
        <dbReference type="ARBA" id="ARBA00023033"/>
    </source>
</evidence>
<dbReference type="GO" id="GO:0005506">
    <property type="term" value="F:iron ion binding"/>
    <property type="evidence" value="ECO:0007669"/>
    <property type="project" value="InterPro"/>
</dbReference>
<dbReference type="Gene3D" id="1.10.630.10">
    <property type="entry name" value="Cytochrome P450"/>
    <property type="match status" value="1"/>
</dbReference>
<keyword evidence="6 8" id="KW-0408">Iron</keyword>
<organism evidence="10 11">
    <name type="scientific">Monoraphidium neglectum</name>
    <dbReference type="NCBI Taxonomy" id="145388"/>
    <lineage>
        <taxon>Eukaryota</taxon>
        <taxon>Viridiplantae</taxon>
        <taxon>Chlorophyta</taxon>
        <taxon>core chlorophytes</taxon>
        <taxon>Chlorophyceae</taxon>
        <taxon>CS clade</taxon>
        <taxon>Sphaeropleales</taxon>
        <taxon>Selenastraceae</taxon>
        <taxon>Monoraphidium</taxon>
    </lineage>
</organism>
<dbReference type="GO" id="GO:0016705">
    <property type="term" value="F:oxidoreductase activity, acting on paired donors, with incorporation or reduction of molecular oxygen"/>
    <property type="evidence" value="ECO:0007669"/>
    <property type="project" value="InterPro"/>
</dbReference>
<dbReference type="InterPro" id="IPR002401">
    <property type="entry name" value="Cyt_P450_E_grp-I"/>
</dbReference>
<evidence type="ECO:0000256" key="3">
    <source>
        <dbReference type="ARBA" id="ARBA00022617"/>
    </source>
</evidence>
<dbReference type="GeneID" id="25735503"/>
<reference evidence="10 11" key="1">
    <citation type="journal article" date="2013" name="BMC Genomics">
        <title>Reconstruction of the lipid metabolism for the microalga Monoraphidium neglectum from its genome sequence reveals characteristics suitable for biofuel production.</title>
        <authorList>
            <person name="Bogen C."/>
            <person name="Al-Dilaimi A."/>
            <person name="Albersmeier A."/>
            <person name="Wichmann J."/>
            <person name="Grundmann M."/>
            <person name="Rupp O."/>
            <person name="Lauersen K.J."/>
            <person name="Blifernez-Klassen O."/>
            <person name="Kalinowski J."/>
            <person name="Goesmann A."/>
            <person name="Mussgnug J.H."/>
            <person name="Kruse O."/>
        </authorList>
    </citation>
    <scope>NUCLEOTIDE SEQUENCE [LARGE SCALE GENOMIC DNA]</scope>
    <source>
        <strain evidence="10 11">SAG 48.87</strain>
    </source>
</reference>
<accession>A0A0D2NKM0</accession>
<comment type="similarity">
    <text evidence="2 9">Belongs to the cytochrome P450 family.</text>
</comment>
<dbReference type="PROSITE" id="PS00086">
    <property type="entry name" value="CYTOCHROME_P450"/>
    <property type="match status" value="1"/>
</dbReference>
<gene>
    <name evidence="10" type="ORF">MNEG_2625</name>
</gene>
<dbReference type="EMBL" id="KK100521">
    <property type="protein sequence ID" value="KIZ05336.1"/>
    <property type="molecule type" value="Genomic_DNA"/>
</dbReference>
<dbReference type="OrthoDB" id="442633at2759"/>
<dbReference type="InterPro" id="IPR036396">
    <property type="entry name" value="Cyt_P450_sf"/>
</dbReference>
<dbReference type="GO" id="GO:0004497">
    <property type="term" value="F:monooxygenase activity"/>
    <property type="evidence" value="ECO:0007669"/>
    <property type="project" value="UniProtKB-KW"/>
</dbReference>
<dbReference type="InterPro" id="IPR001128">
    <property type="entry name" value="Cyt_P450"/>
</dbReference>
<protein>
    <submittedName>
        <fullName evidence="10">Putative cytochrome P450 12a5</fullName>
        <ecNumber evidence="10">1.14.-.-</ecNumber>
    </submittedName>
</protein>
<dbReference type="Pfam" id="PF00067">
    <property type="entry name" value="p450"/>
    <property type="match status" value="2"/>
</dbReference>
<comment type="cofactor">
    <cofactor evidence="1 8">
        <name>heme</name>
        <dbReference type="ChEBI" id="CHEBI:30413"/>
    </cofactor>
</comment>
<evidence type="ECO:0000256" key="8">
    <source>
        <dbReference type="PIRSR" id="PIRSR602401-1"/>
    </source>
</evidence>
<dbReference type="PANTHER" id="PTHR24286">
    <property type="entry name" value="CYTOCHROME P450 26"/>
    <property type="match status" value="1"/>
</dbReference>
<dbReference type="PRINTS" id="PR00463">
    <property type="entry name" value="EP450I"/>
</dbReference>
<dbReference type="AlphaFoldDB" id="A0A0D2NKM0"/>
<keyword evidence="11" id="KW-1185">Reference proteome</keyword>
<dbReference type="SUPFAM" id="SSF48264">
    <property type="entry name" value="Cytochrome P450"/>
    <property type="match status" value="1"/>
</dbReference>
<keyword evidence="3 8" id="KW-0349">Heme</keyword>
<dbReference type="PANTHER" id="PTHR24286:SF24">
    <property type="entry name" value="LANOSTEROL 14-ALPHA DEMETHYLASE"/>
    <property type="match status" value="1"/>
</dbReference>
<feature type="binding site" description="axial binding residue" evidence="8">
    <location>
        <position position="346"/>
    </location>
    <ligand>
        <name>heme</name>
        <dbReference type="ChEBI" id="CHEBI:30413"/>
    </ligand>
    <ligandPart>
        <name>Fe</name>
        <dbReference type="ChEBI" id="CHEBI:18248"/>
    </ligandPart>
</feature>
<evidence type="ECO:0000256" key="9">
    <source>
        <dbReference type="RuleBase" id="RU000461"/>
    </source>
</evidence>